<protein>
    <submittedName>
        <fullName evidence="3">Uncharacterized protein</fullName>
    </submittedName>
</protein>
<proteinExistence type="predicted"/>
<keyword evidence="2" id="KW-0677">Repeat</keyword>
<sequence length="109" mass="11995">MLPPRCPGTLTVARWAITFLRCMVTEEGCSYLSSALSSNPAHLRELDLSYNHPGQSGVQLLSDKLKDQNCSLKILTLRNLVCSKTEPKLHISASMFSLSCARAPAHTHK</sequence>
<keyword evidence="1" id="KW-0433">Leucine-rich repeat</keyword>
<name>A0A8C2BRB2_CYPCA</name>
<evidence type="ECO:0000313" key="4">
    <source>
        <dbReference type="Proteomes" id="UP000694701"/>
    </source>
</evidence>
<dbReference type="SUPFAM" id="SSF52047">
    <property type="entry name" value="RNI-like"/>
    <property type="match status" value="1"/>
</dbReference>
<dbReference type="InterPro" id="IPR051261">
    <property type="entry name" value="NLR"/>
</dbReference>
<organism evidence="3 4">
    <name type="scientific">Cyprinus carpio</name>
    <name type="common">Common carp</name>
    <dbReference type="NCBI Taxonomy" id="7962"/>
    <lineage>
        <taxon>Eukaryota</taxon>
        <taxon>Metazoa</taxon>
        <taxon>Chordata</taxon>
        <taxon>Craniata</taxon>
        <taxon>Vertebrata</taxon>
        <taxon>Euteleostomi</taxon>
        <taxon>Actinopterygii</taxon>
        <taxon>Neopterygii</taxon>
        <taxon>Teleostei</taxon>
        <taxon>Ostariophysi</taxon>
        <taxon>Cypriniformes</taxon>
        <taxon>Cyprinidae</taxon>
        <taxon>Cyprininae</taxon>
        <taxon>Cyprinus</taxon>
    </lineage>
</organism>
<dbReference type="PANTHER" id="PTHR24106">
    <property type="entry name" value="NACHT, LRR AND CARD DOMAINS-CONTAINING"/>
    <property type="match status" value="1"/>
</dbReference>
<dbReference type="AlphaFoldDB" id="A0A8C2BRB2"/>
<dbReference type="Proteomes" id="UP000694701">
    <property type="component" value="Unplaced"/>
</dbReference>
<evidence type="ECO:0000313" key="3">
    <source>
        <dbReference type="Ensembl" id="ENSCCRP00020000272.1"/>
    </source>
</evidence>
<dbReference type="Ensembl" id="ENSCCRT00020000379.1">
    <property type="protein sequence ID" value="ENSCCRP00020000272.1"/>
    <property type="gene ID" value="ENSCCRG00020000227.1"/>
</dbReference>
<accession>A0A8C2BRB2</accession>
<dbReference type="InterPro" id="IPR032675">
    <property type="entry name" value="LRR_dom_sf"/>
</dbReference>
<evidence type="ECO:0000256" key="1">
    <source>
        <dbReference type="ARBA" id="ARBA00022614"/>
    </source>
</evidence>
<reference evidence="3" key="1">
    <citation type="submission" date="2025-08" db="UniProtKB">
        <authorList>
            <consortium name="Ensembl"/>
        </authorList>
    </citation>
    <scope>IDENTIFICATION</scope>
</reference>
<evidence type="ECO:0000256" key="2">
    <source>
        <dbReference type="ARBA" id="ARBA00022737"/>
    </source>
</evidence>
<dbReference type="Gene3D" id="3.80.10.10">
    <property type="entry name" value="Ribonuclease Inhibitor"/>
    <property type="match status" value="1"/>
</dbReference>